<feature type="transmembrane region" description="Helical" evidence="1">
    <location>
        <begin position="46"/>
        <end position="63"/>
    </location>
</feature>
<evidence type="ECO:0000313" key="2">
    <source>
        <dbReference type="EMBL" id="TWT32200.1"/>
    </source>
</evidence>
<evidence type="ECO:0000256" key="1">
    <source>
        <dbReference type="SAM" id="Phobius"/>
    </source>
</evidence>
<proteinExistence type="predicted"/>
<protein>
    <submittedName>
        <fullName evidence="2">Uncharacterized protein</fullName>
    </submittedName>
</protein>
<name>A0A5C5V2J6_9BACT</name>
<dbReference type="EMBL" id="SIHJ01000003">
    <property type="protein sequence ID" value="TWT32200.1"/>
    <property type="molecule type" value="Genomic_DNA"/>
</dbReference>
<dbReference type="Proteomes" id="UP000316714">
    <property type="component" value="Unassembled WGS sequence"/>
</dbReference>
<accession>A0A5C5V2J6</accession>
<feature type="transmembrane region" description="Helical" evidence="1">
    <location>
        <begin position="154"/>
        <end position="174"/>
    </location>
</feature>
<feature type="transmembrane region" description="Helical" evidence="1">
    <location>
        <begin position="211"/>
        <end position="234"/>
    </location>
</feature>
<organism evidence="2 3">
    <name type="scientific">Posidoniimonas corsicana</name>
    <dbReference type="NCBI Taxonomy" id="1938618"/>
    <lineage>
        <taxon>Bacteria</taxon>
        <taxon>Pseudomonadati</taxon>
        <taxon>Planctomycetota</taxon>
        <taxon>Planctomycetia</taxon>
        <taxon>Pirellulales</taxon>
        <taxon>Lacipirellulaceae</taxon>
        <taxon>Posidoniimonas</taxon>
    </lineage>
</organism>
<keyword evidence="1" id="KW-0812">Transmembrane</keyword>
<dbReference type="OrthoDB" id="268951at2"/>
<dbReference type="RefSeq" id="WP_146567375.1">
    <property type="nucleotide sequence ID" value="NZ_SIHJ01000003.1"/>
</dbReference>
<keyword evidence="1" id="KW-0472">Membrane</keyword>
<feature type="transmembrane region" description="Helical" evidence="1">
    <location>
        <begin position="12"/>
        <end position="34"/>
    </location>
</feature>
<sequence>MGENYKHHGRVGLTVVVGLLVWQFGVTALLTLAGGENAKLGVLAKMLWGLNLLWILGAGFLSIRFRDRVTAWGAAARPLVVAWFVAGAVGLALVEEAVTTAMTNCAPLFGAKLGEVYITASADYLDVVLYHSVVVFVPQFVMLGLLMKRYAITPLAAFFCYGAAGFVNEALFSGPNPLQYAQWTLVYGLLVYLPAHLFVPIEHRRPVRWWFWPVVVLAPVAASVPVVALLLVIAPGHPRIHFPPM</sequence>
<gene>
    <name evidence="2" type="ORF">KOR34_39610</name>
</gene>
<keyword evidence="1" id="KW-1133">Transmembrane helix</keyword>
<evidence type="ECO:0000313" key="3">
    <source>
        <dbReference type="Proteomes" id="UP000316714"/>
    </source>
</evidence>
<feature type="transmembrane region" description="Helical" evidence="1">
    <location>
        <begin position="180"/>
        <end position="199"/>
    </location>
</feature>
<feature type="transmembrane region" description="Helical" evidence="1">
    <location>
        <begin position="75"/>
        <end position="94"/>
    </location>
</feature>
<comment type="caution">
    <text evidence="2">The sequence shown here is derived from an EMBL/GenBank/DDBJ whole genome shotgun (WGS) entry which is preliminary data.</text>
</comment>
<feature type="transmembrane region" description="Helical" evidence="1">
    <location>
        <begin position="128"/>
        <end position="147"/>
    </location>
</feature>
<keyword evidence="3" id="KW-1185">Reference proteome</keyword>
<reference evidence="2 3" key="1">
    <citation type="submission" date="2019-02" db="EMBL/GenBank/DDBJ databases">
        <title>Deep-cultivation of Planctomycetes and their phenomic and genomic characterization uncovers novel biology.</title>
        <authorList>
            <person name="Wiegand S."/>
            <person name="Jogler M."/>
            <person name="Boedeker C."/>
            <person name="Pinto D."/>
            <person name="Vollmers J."/>
            <person name="Rivas-Marin E."/>
            <person name="Kohn T."/>
            <person name="Peeters S.H."/>
            <person name="Heuer A."/>
            <person name="Rast P."/>
            <person name="Oberbeckmann S."/>
            <person name="Bunk B."/>
            <person name="Jeske O."/>
            <person name="Meyerdierks A."/>
            <person name="Storesund J.E."/>
            <person name="Kallscheuer N."/>
            <person name="Luecker S."/>
            <person name="Lage O.M."/>
            <person name="Pohl T."/>
            <person name="Merkel B.J."/>
            <person name="Hornburger P."/>
            <person name="Mueller R.-W."/>
            <person name="Bruemmer F."/>
            <person name="Labrenz M."/>
            <person name="Spormann A.M."/>
            <person name="Op Den Camp H."/>
            <person name="Overmann J."/>
            <person name="Amann R."/>
            <person name="Jetten M.S.M."/>
            <person name="Mascher T."/>
            <person name="Medema M.H."/>
            <person name="Devos D.P."/>
            <person name="Kaster A.-K."/>
            <person name="Ovreas L."/>
            <person name="Rohde M."/>
            <person name="Galperin M.Y."/>
            <person name="Jogler C."/>
        </authorList>
    </citation>
    <scope>NUCLEOTIDE SEQUENCE [LARGE SCALE GENOMIC DNA]</scope>
    <source>
        <strain evidence="2 3">KOR34</strain>
    </source>
</reference>
<dbReference type="AlphaFoldDB" id="A0A5C5V2J6"/>